<dbReference type="InterPro" id="IPR000120">
    <property type="entry name" value="Amidase"/>
</dbReference>
<gene>
    <name evidence="5" type="ORF">D3227_28700</name>
</gene>
<keyword evidence="6" id="KW-1185">Reference proteome</keyword>
<reference evidence="5 6" key="1">
    <citation type="submission" date="2018-09" db="EMBL/GenBank/DDBJ databases">
        <title>Mesorhizobium carmichaelinearum sp. nov. isolated from Carmichaelinea spp. root nodules in New Zealand.</title>
        <authorList>
            <person name="De Meyer S.E."/>
        </authorList>
    </citation>
    <scope>NUCLEOTIDE SEQUENCE [LARGE SCALE GENOMIC DNA]</scope>
    <source>
        <strain evidence="5 6">ICMP19557</strain>
    </source>
</reference>
<protein>
    <recommendedName>
        <fullName evidence="3">Indoleacetamide hydrolase</fullName>
    </recommendedName>
</protein>
<dbReference type="EMBL" id="QZWZ01000031">
    <property type="protein sequence ID" value="RJT31366.1"/>
    <property type="molecule type" value="Genomic_DNA"/>
</dbReference>
<dbReference type="InterPro" id="IPR020556">
    <property type="entry name" value="Amidase_CS"/>
</dbReference>
<dbReference type="Gene3D" id="3.90.1300.10">
    <property type="entry name" value="Amidase signature (AS) domain"/>
    <property type="match status" value="1"/>
</dbReference>
<evidence type="ECO:0000313" key="5">
    <source>
        <dbReference type="EMBL" id="RJT31366.1"/>
    </source>
</evidence>
<evidence type="ECO:0000259" key="4">
    <source>
        <dbReference type="Pfam" id="PF01425"/>
    </source>
</evidence>
<name>A0A3A5K7A9_9HYPH</name>
<evidence type="ECO:0000256" key="3">
    <source>
        <dbReference type="ARBA" id="ARBA00021874"/>
    </source>
</evidence>
<dbReference type="PROSITE" id="PS00571">
    <property type="entry name" value="AMIDASES"/>
    <property type="match status" value="1"/>
</dbReference>
<accession>A0A3A5K7A9</accession>
<dbReference type="OrthoDB" id="9777859at2"/>
<organism evidence="5 6">
    <name type="scientific">Mesorhizobium waimense</name>
    <dbReference type="NCBI Taxonomy" id="1300307"/>
    <lineage>
        <taxon>Bacteria</taxon>
        <taxon>Pseudomonadati</taxon>
        <taxon>Pseudomonadota</taxon>
        <taxon>Alphaproteobacteria</taxon>
        <taxon>Hyphomicrobiales</taxon>
        <taxon>Phyllobacteriaceae</taxon>
        <taxon>Mesorhizobium</taxon>
    </lineage>
</organism>
<dbReference type="PANTHER" id="PTHR11895:SF7">
    <property type="entry name" value="GLUTAMYL-TRNA(GLN) AMIDOTRANSFERASE SUBUNIT A, MITOCHONDRIAL"/>
    <property type="match status" value="1"/>
</dbReference>
<dbReference type="GO" id="GO:0003824">
    <property type="term" value="F:catalytic activity"/>
    <property type="evidence" value="ECO:0007669"/>
    <property type="project" value="InterPro"/>
</dbReference>
<sequence length="498" mass="52504">MSVERVLWEQDATGLAGLVQQGEVSPQELVDAAIARAEATRPDINAIAEPLYDAARSRAKAVDRKLPLAGVPFAIKDLGIAIKGVPSHGGSRIPAFTADFNSVMTERYLAAGLIPIVTSTSPEHGLRLMTESAAFGITRNPWNMGHTTGGSSGGAAALVAAGVVPAAHASDGGGSIRVPSACSGLVGLKTARGRVPLTPLVSESWYGMVVDHAVARSVRDTALLLDLTHGADPLSPYAAPSPKGSFTAAAARDPGKLKLAVYRKSPLGLPISAETLTALDTAVALAREGGHTVEEIDLAYIDRDFMADFCKTVASAVAGTMRAEALRVGRSVAGDIERATRVLSRFGEIIPAGEIYEILHRLQATSRRLIAETAQYDAVLMPIIAHPPLACGAMDPKGADEFIENMLDKMHLTRLLKMKSLFGQLMDKSLWFTHWPAIQNVSGQPSIALPVHVTAAGLPLGIQAAGRPGDEETLLSLAAQMEKISGWQKRRAPLKAPT</sequence>
<comment type="function">
    <text evidence="1">Hydrolyzes indole-3-acetamide (IAM) into indole-3-acetic acid (IAA).</text>
</comment>
<dbReference type="SUPFAM" id="SSF75304">
    <property type="entry name" value="Amidase signature (AS) enzymes"/>
    <property type="match status" value="1"/>
</dbReference>
<evidence type="ECO:0000313" key="6">
    <source>
        <dbReference type="Proteomes" id="UP000272706"/>
    </source>
</evidence>
<dbReference type="Pfam" id="PF01425">
    <property type="entry name" value="Amidase"/>
    <property type="match status" value="1"/>
</dbReference>
<evidence type="ECO:0000256" key="2">
    <source>
        <dbReference type="ARBA" id="ARBA00009199"/>
    </source>
</evidence>
<evidence type="ECO:0000256" key="1">
    <source>
        <dbReference type="ARBA" id="ARBA00003871"/>
    </source>
</evidence>
<dbReference type="InterPro" id="IPR036928">
    <property type="entry name" value="AS_sf"/>
</dbReference>
<feature type="domain" description="Amidase" evidence="4">
    <location>
        <begin position="28"/>
        <end position="475"/>
    </location>
</feature>
<dbReference type="PANTHER" id="PTHR11895">
    <property type="entry name" value="TRANSAMIDASE"/>
    <property type="match status" value="1"/>
</dbReference>
<dbReference type="AlphaFoldDB" id="A0A3A5K7A9"/>
<proteinExistence type="inferred from homology"/>
<comment type="caution">
    <text evidence="5">The sequence shown here is derived from an EMBL/GenBank/DDBJ whole genome shotgun (WGS) entry which is preliminary data.</text>
</comment>
<dbReference type="Proteomes" id="UP000272706">
    <property type="component" value="Unassembled WGS sequence"/>
</dbReference>
<dbReference type="InterPro" id="IPR023631">
    <property type="entry name" value="Amidase_dom"/>
</dbReference>
<comment type="similarity">
    <text evidence="2">Belongs to the amidase family.</text>
</comment>
<dbReference type="RefSeq" id="WP_120017608.1">
    <property type="nucleotide sequence ID" value="NZ_QZWZ01000031.1"/>
</dbReference>